<keyword evidence="1" id="KW-0732">Signal</keyword>
<feature type="signal peptide" evidence="1">
    <location>
        <begin position="1"/>
        <end position="21"/>
    </location>
</feature>
<dbReference type="InterPro" id="IPR005619">
    <property type="entry name" value="Uncharacterised_YajG"/>
</dbReference>
<dbReference type="Pfam" id="PF03923">
    <property type="entry name" value="Lipoprotein_16"/>
    <property type="match status" value="1"/>
</dbReference>
<dbReference type="PROSITE" id="PS51257">
    <property type="entry name" value="PROKAR_LIPOPROTEIN"/>
    <property type="match status" value="1"/>
</dbReference>
<name>A0A2S7W097_PHOAN</name>
<evidence type="ECO:0000313" key="3">
    <source>
        <dbReference type="Proteomes" id="UP000238730"/>
    </source>
</evidence>
<dbReference type="OrthoDB" id="5900953at2"/>
<feature type="chain" id="PRO_5015509962" description="Lipoprotein" evidence="1">
    <location>
        <begin position="22"/>
        <end position="189"/>
    </location>
</feature>
<dbReference type="RefSeq" id="WP_105060766.1">
    <property type="nucleotide sequence ID" value="NZ_MSCJ01000001.1"/>
</dbReference>
<organism evidence="2 3">
    <name type="scientific">Photobacterium angustum</name>
    <dbReference type="NCBI Taxonomy" id="661"/>
    <lineage>
        <taxon>Bacteria</taxon>
        <taxon>Pseudomonadati</taxon>
        <taxon>Pseudomonadota</taxon>
        <taxon>Gammaproteobacteria</taxon>
        <taxon>Vibrionales</taxon>
        <taxon>Vibrionaceae</taxon>
        <taxon>Photobacterium</taxon>
    </lineage>
</organism>
<accession>A0A2S7W097</accession>
<evidence type="ECO:0000313" key="2">
    <source>
        <dbReference type="EMBL" id="PQJ67605.1"/>
    </source>
</evidence>
<evidence type="ECO:0000256" key="1">
    <source>
        <dbReference type="SAM" id="SignalP"/>
    </source>
</evidence>
<dbReference type="AlphaFoldDB" id="A0A2S7W097"/>
<protein>
    <recommendedName>
        <fullName evidence="4">Lipoprotein</fullName>
    </recommendedName>
</protein>
<dbReference type="EMBL" id="MSCJ01000001">
    <property type="protein sequence ID" value="PQJ67605.1"/>
    <property type="molecule type" value="Genomic_DNA"/>
</dbReference>
<sequence>MKKYIVIAAALLLSACASRPAQPPLALTLTPVLAQQATSQLAVQLSSKDDRNHNYIAIIDSGATNVEEFQPEGNIASTFQAALTKQFASEGITVNTASTSNIAINIQQALVNVTQGLVKHDINSQLQIELVVTTPKGTFSKKYSARTTKQAPFKVTREEIAQSLEKMMNSVLKEIAKDGELHQYLTENV</sequence>
<dbReference type="Proteomes" id="UP000238730">
    <property type="component" value="Unassembled WGS sequence"/>
</dbReference>
<evidence type="ECO:0008006" key="4">
    <source>
        <dbReference type="Google" id="ProtNLM"/>
    </source>
</evidence>
<comment type="caution">
    <text evidence="2">The sequence shown here is derived from an EMBL/GenBank/DDBJ whole genome shotgun (WGS) entry which is preliminary data.</text>
</comment>
<proteinExistence type="predicted"/>
<gene>
    <name evidence="2" type="ORF">BTO08_09340</name>
</gene>
<reference evidence="2 3" key="1">
    <citation type="submission" date="2016-12" db="EMBL/GenBank/DDBJ databases">
        <title>Diversity of luminous bacteria.</title>
        <authorList>
            <person name="Yoshizawa S."/>
            <person name="Kogure K."/>
        </authorList>
    </citation>
    <scope>NUCLEOTIDE SEQUENCE [LARGE SCALE GENOMIC DNA]</scope>
    <source>
        <strain evidence="2 3">LC1-200</strain>
    </source>
</reference>